<proteinExistence type="predicted"/>
<dbReference type="PROSITE" id="PS50181">
    <property type="entry name" value="FBOX"/>
    <property type="match status" value="1"/>
</dbReference>
<dbReference type="Pfam" id="PF00400">
    <property type="entry name" value="WD40"/>
    <property type="match status" value="7"/>
</dbReference>
<dbReference type="InterPro" id="IPR015943">
    <property type="entry name" value="WD40/YVTN_repeat-like_dom_sf"/>
</dbReference>
<dbReference type="GeneID" id="106462768"/>
<feature type="repeat" description="WD" evidence="3">
    <location>
        <begin position="555"/>
        <end position="594"/>
    </location>
</feature>
<keyword evidence="2" id="KW-0677">Repeat</keyword>
<dbReference type="Pfam" id="PF12937">
    <property type="entry name" value="F-box-like"/>
    <property type="match status" value="1"/>
</dbReference>
<keyword evidence="5" id="KW-1185">Reference proteome</keyword>
<dbReference type="RefSeq" id="XP_022245802.1">
    <property type="nucleotide sequence ID" value="XM_022390094.1"/>
</dbReference>
<dbReference type="InterPro" id="IPR036047">
    <property type="entry name" value="F-box-like_dom_sf"/>
</dbReference>
<feature type="repeat" description="WD" evidence="3">
    <location>
        <begin position="384"/>
        <end position="423"/>
    </location>
</feature>
<feature type="repeat" description="WD" evidence="3">
    <location>
        <begin position="595"/>
        <end position="629"/>
    </location>
</feature>
<evidence type="ECO:0000313" key="6">
    <source>
        <dbReference type="RefSeq" id="XP_022245802.1"/>
    </source>
</evidence>
<dbReference type="Gene3D" id="2.130.10.10">
    <property type="entry name" value="YVTN repeat-like/Quinoprotein amine dehydrogenase"/>
    <property type="match status" value="2"/>
</dbReference>
<name>A0ABM1SQ99_LIMPO</name>
<dbReference type="InterPro" id="IPR020472">
    <property type="entry name" value="WD40_PAC1"/>
</dbReference>
<dbReference type="SUPFAM" id="SSF81383">
    <property type="entry name" value="F-box domain"/>
    <property type="match status" value="1"/>
</dbReference>
<dbReference type="SUPFAM" id="SSF50978">
    <property type="entry name" value="WD40 repeat-like"/>
    <property type="match status" value="1"/>
</dbReference>
<gene>
    <name evidence="6 7 8 9" type="primary">LOC106462768</name>
</gene>
<sequence length="629" mass="71234">MEDFCENCFAQCHSCYLRPVRYFEGNLNEVHNCLLCTKLSAAVQRRFAPSNMKSASATELCANLPLLDWVNYYNPCPCHQVVDLNSYIPASHTQRRFGGTSKRGSGIARNLLSFSRKCFSLPHCYKPRHNFKADFSRESSQCYTPAMYEGRFTCPLDKALTVAAACPHPPETGVGLNSRLQKISPSEFKLKVDVMKKWFAEFTDDQKNMMLKSLLGQCGISQNHLLSVSIAPVMHYRCPSNCEDPFSWFPPSVSMNILSFLDPVDLCQCGQVCQRWSILASEPSLWVGFCRQPQWQLSRPAEQKQMITYRLPNGQIDWKQAFAERFRLHRNWLKGACHVRTFYGHTQGVFCVQFDDTRIVSGSSDKTIKVWNIRTNSPWSVMTLVGHSGTVRCLHLEGNRLVSGSSDCTIKVWDLSTQHTWSSIACKVTMVGHTDTVRCLQVDDEKVVSGSYDQSLKVWNIKTGLCKMTLRGHEGAVLCLQFDESKIISGSCDRTIKIWKLTRGRCIMTLHGHQDAVTCLQFDTSKIVSGSLDRTIKFWNLTNGECLSTLDWMKSEGHTGVVRCLQADRWKIVSAGDDKTLKVWSLETGQRLVTLRNHTDGVTCLQFNDSIIISGSYDQTVKLWDFSVC</sequence>
<dbReference type="Proteomes" id="UP000694941">
    <property type="component" value="Unplaced"/>
</dbReference>
<dbReference type="PANTHER" id="PTHR19849">
    <property type="entry name" value="PHOSPHOLIPASE A-2-ACTIVATING PROTEIN"/>
    <property type="match status" value="1"/>
</dbReference>
<dbReference type="SMART" id="SM00256">
    <property type="entry name" value="FBOX"/>
    <property type="match status" value="1"/>
</dbReference>
<feature type="repeat" description="WD" evidence="3">
    <location>
        <begin position="510"/>
        <end position="549"/>
    </location>
</feature>
<dbReference type="InterPro" id="IPR019775">
    <property type="entry name" value="WD40_repeat_CS"/>
</dbReference>
<feature type="repeat" description="WD" evidence="3">
    <location>
        <begin position="342"/>
        <end position="381"/>
    </location>
</feature>
<evidence type="ECO:0000313" key="9">
    <source>
        <dbReference type="RefSeq" id="XP_022245805.1"/>
    </source>
</evidence>
<dbReference type="RefSeq" id="XP_022245803.1">
    <property type="nucleotide sequence ID" value="XM_022390095.1"/>
</dbReference>
<dbReference type="PROSITE" id="PS50294">
    <property type="entry name" value="WD_REPEATS_REGION"/>
    <property type="match status" value="6"/>
</dbReference>
<dbReference type="RefSeq" id="XP_022245804.1">
    <property type="nucleotide sequence ID" value="XM_022390096.1"/>
</dbReference>
<evidence type="ECO:0000259" key="4">
    <source>
        <dbReference type="PROSITE" id="PS50181"/>
    </source>
</evidence>
<dbReference type="CDD" id="cd00200">
    <property type="entry name" value="WD40"/>
    <property type="match status" value="1"/>
</dbReference>
<dbReference type="PROSITE" id="PS50082">
    <property type="entry name" value="WD_REPEATS_2"/>
    <property type="match status" value="7"/>
</dbReference>
<evidence type="ECO:0000313" key="5">
    <source>
        <dbReference type="Proteomes" id="UP000694941"/>
    </source>
</evidence>
<dbReference type="SMART" id="SM00320">
    <property type="entry name" value="WD40"/>
    <property type="match status" value="7"/>
</dbReference>
<dbReference type="PROSITE" id="PS00678">
    <property type="entry name" value="WD_REPEATS_1"/>
    <property type="match status" value="5"/>
</dbReference>
<feature type="domain" description="F-box" evidence="4">
    <location>
        <begin position="243"/>
        <end position="289"/>
    </location>
</feature>
<dbReference type="PRINTS" id="PR00320">
    <property type="entry name" value="GPROTEINBRPT"/>
</dbReference>
<evidence type="ECO:0000313" key="8">
    <source>
        <dbReference type="RefSeq" id="XP_022245804.1"/>
    </source>
</evidence>
<dbReference type="InterPro" id="IPR036322">
    <property type="entry name" value="WD40_repeat_dom_sf"/>
</dbReference>
<accession>A0ABM1SQ99</accession>
<organism evidence="5 9">
    <name type="scientific">Limulus polyphemus</name>
    <name type="common">Atlantic horseshoe crab</name>
    <dbReference type="NCBI Taxonomy" id="6850"/>
    <lineage>
        <taxon>Eukaryota</taxon>
        <taxon>Metazoa</taxon>
        <taxon>Ecdysozoa</taxon>
        <taxon>Arthropoda</taxon>
        <taxon>Chelicerata</taxon>
        <taxon>Merostomata</taxon>
        <taxon>Xiphosura</taxon>
        <taxon>Limulidae</taxon>
        <taxon>Limulus</taxon>
    </lineage>
</organism>
<dbReference type="InterPro" id="IPR001810">
    <property type="entry name" value="F-box_dom"/>
</dbReference>
<evidence type="ECO:0000313" key="7">
    <source>
        <dbReference type="RefSeq" id="XP_022245803.1"/>
    </source>
</evidence>
<dbReference type="RefSeq" id="XP_022245805.1">
    <property type="nucleotide sequence ID" value="XM_022390097.1"/>
</dbReference>
<keyword evidence="1 3" id="KW-0853">WD repeat</keyword>
<evidence type="ECO:0000256" key="1">
    <source>
        <dbReference type="ARBA" id="ARBA00022574"/>
    </source>
</evidence>
<evidence type="ECO:0000256" key="3">
    <source>
        <dbReference type="PROSITE-ProRule" id="PRU00221"/>
    </source>
</evidence>
<feature type="repeat" description="WD" evidence="3">
    <location>
        <begin position="430"/>
        <end position="469"/>
    </location>
</feature>
<feature type="repeat" description="WD" evidence="3">
    <location>
        <begin position="470"/>
        <end position="509"/>
    </location>
</feature>
<dbReference type="PANTHER" id="PTHR19849:SF1">
    <property type="entry name" value="F-BOX_WD REPEAT-CONTAINING PROTEIN 7"/>
    <property type="match status" value="1"/>
</dbReference>
<dbReference type="InterPro" id="IPR001680">
    <property type="entry name" value="WD40_rpt"/>
</dbReference>
<protein>
    <submittedName>
        <fullName evidence="6 7">Probable E3 ubiquitin ligase complex SCF subunit sconB</fullName>
    </submittedName>
</protein>
<evidence type="ECO:0000256" key="2">
    <source>
        <dbReference type="ARBA" id="ARBA00022737"/>
    </source>
</evidence>
<dbReference type="Gene3D" id="1.20.1280.50">
    <property type="match status" value="1"/>
</dbReference>
<reference evidence="6 7" key="1">
    <citation type="submission" date="2025-05" db="UniProtKB">
        <authorList>
            <consortium name="RefSeq"/>
        </authorList>
    </citation>
    <scope>IDENTIFICATION</scope>
    <source>
        <tissue evidence="6 7">Muscle</tissue>
    </source>
</reference>